<name>A0AAV3NZ80_LITER</name>
<evidence type="ECO:0000313" key="3">
    <source>
        <dbReference type="Proteomes" id="UP001454036"/>
    </source>
</evidence>
<feature type="compositionally biased region" description="Basic and acidic residues" evidence="1">
    <location>
        <begin position="98"/>
        <end position="113"/>
    </location>
</feature>
<sequence length="154" mass="17276">MNLALLAKQGWRMVTRQTSLLFKILKGRYFRNGSFLNAKMGSNPSFGWRSLLEGRKIQEAENRAEKGHGKRPVEDNRRQSPELKRRSALDRIWAPDKAYSRADLPRGKPEEGARMLSGFHQADKGTGGVGHHIPVVRRFQGSKCVHFGGPGGKP</sequence>
<dbReference type="AlphaFoldDB" id="A0AAV3NZ80"/>
<protein>
    <submittedName>
        <fullName evidence="2">Uncharacterized protein</fullName>
    </submittedName>
</protein>
<gene>
    <name evidence="2" type="ORF">LIER_04863</name>
</gene>
<organism evidence="2 3">
    <name type="scientific">Lithospermum erythrorhizon</name>
    <name type="common">Purple gromwell</name>
    <name type="synonym">Lithospermum officinale var. erythrorhizon</name>
    <dbReference type="NCBI Taxonomy" id="34254"/>
    <lineage>
        <taxon>Eukaryota</taxon>
        <taxon>Viridiplantae</taxon>
        <taxon>Streptophyta</taxon>
        <taxon>Embryophyta</taxon>
        <taxon>Tracheophyta</taxon>
        <taxon>Spermatophyta</taxon>
        <taxon>Magnoliopsida</taxon>
        <taxon>eudicotyledons</taxon>
        <taxon>Gunneridae</taxon>
        <taxon>Pentapetalae</taxon>
        <taxon>asterids</taxon>
        <taxon>lamiids</taxon>
        <taxon>Boraginales</taxon>
        <taxon>Boraginaceae</taxon>
        <taxon>Boraginoideae</taxon>
        <taxon>Lithospermeae</taxon>
        <taxon>Lithospermum</taxon>
    </lineage>
</organism>
<accession>A0AAV3NZ80</accession>
<evidence type="ECO:0000256" key="1">
    <source>
        <dbReference type="SAM" id="MobiDB-lite"/>
    </source>
</evidence>
<feature type="compositionally biased region" description="Basic and acidic residues" evidence="1">
    <location>
        <begin position="59"/>
        <end position="89"/>
    </location>
</feature>
<keyword evidence="3" id="KW-1185">Reference proteome</keyword>
<comment type="caution">
    <text evidence="2">The sequence shown here is derived from an EMBL/GenBank/DDBJ whole genome shotgun (WGS) entry which is preliminary data.</text>
</comment>
<feature type="region of interest" description="Disordered" evidence="1">
    <location>
        <begin position="59"/>
        <end position="129"/>
    </location>
</feature>
<proteinExistence type="predicted"/>
<dbReference type="EMBL" id="BAABME010000641">
    <property type="protein sequence ID" value="GAA0144406.1"/>
    <property type="molecule type" value="Genomic_DNA"/>
</dbReference>
<reference evidence="2 3" key="1">
    <citation type="submission" date="2024-01" db="EMBL/GenBank/DDBJ databases">
        <title>The complete chloroplast genome sequence of Lithospermum erythrorhizon: insights into the phylogenetic relationship among Boraginaceae species and the maternal lineages of purple gromwells.</title>
        <authorList>
            <person name="Okada T."/>
            <person name="Watanabe K."/>
        </authorList>
    </citation>
    <scope>NUCLEOTIDE SEQUENCE [LARGE SCALE GENOMIC DNA]</scope>
</reference>
<evidence type="ECO:0000313" key="2">
    <source>
        <dbReference type="EMBL" id="GAA0144406.1"/>
    </source>
</evidence>
<dbReference type="Proteomes" id="UP001454036">
    <property type="component" value="Unassembled WGS sequence"/>
</dbReference>